<proteinExistence type="predicted"/>
<feature type="transmembrane region" description="Helical" evidence="1">
    <location>
        <begin position="152"/>
        <end position="172"/>
    </location>
</feature>
<protein>
    <submittedName>
        <fullName evidence="2">Uncharacterized protein</fullName>
    </submittedName>
</protein>
<feature type="transmembrane region" description="Helical" evidence="1">
    <location>
        <begin position="112"/>
        <end position="132"/>
    </location>
</feature>
<evidence type="ECO:0000313" key="3">
    <source>
        <dbReference type="Proteomes" id="UP000620366"/>
    </source>
</evidence>
<feature type="transmembrane region" description="Helical" evidence="1">
    <location>
        <begin position="60"/>
        <end position="78"/>
    </location>
</feature>
<reference evidence="2" key="1">
    <citation type="submission" date="2020-08" db="EMBL/GenBank/DDBJ databases">
        <title>Genome public.</title>
        <authorList>
            <person name="Liu C."/>
            <person name="Sun Q."/>
        </authorList>
    </citation>
    <scope>NUCLEOTIDE SEQUENCE</scope>
    <source>
        <strain evidence="2">BX7</strain>
    </source>
</reference>
<gene>
    <name evidence="2" type="ORF">H8695_06675</name>
</gene>
<evidence type="ECO:0000256" key="1">
    <source>
        <dbReference type="SAM" id="Phobius"/>
    </source>
</evidence>
<organism evidence="2 3">
    <name type="scientific">Feifania hominis</name>
    <dbReference type="NCBI Taxonomy" id="2763660"/>
    <lineage>
        <taxon>Bacteria</taxon>
        <taxon>Bacillati</taxon>
        <taxon>Bacillota</taxon>
        <taxon>Clostridia</taxon>
        <taxon>Eubacteriales</taxon>
        <taxon>Feifaniaceae</taxon>
        <taxon>Feifania</taxon>
    </lineage>
</organism>
<dbReference type="RefSeq" id="WP_249300163.1">
    <property type="nucleotide sequence ID" value="NZ_JACRSP010000002.1"/>
</dbReference>
<dbReference type="EMBL" id="JACRSP010000002">
    <property type="protein sequence ID" value="MBC8536376.1"/>
    <property type="molecule type" value="Genomic_DNA"/>
</dbReference>
<name>A0A926HV93_9FIRM</name>
<accession>A0A926HV93</accession>
<keyword evidence="1" id="KW-1133">Transmembrane helix</keyword>
<keyword evidence="3" id="KW-1185">Reference proteome</keyword>
<dbReference type="AlphaFoldDB" id="A0A926HV93"/>
<feature type="transmembrane region" description="Helical" evidence="1">
    <location>
        <begin position="36"/>
        <end position="53"/>
    </location>
</feature>
<dbReference type="Proteomes" id="UP000620366">
    <property type="component" value="Unassembled WGS sequence"/>
</dbReference>
<keyword evidence="1" id="KW-0472">Membrane</keyword>
<evidence type="ECO:0000313" key="2">
    <source>
        <dbReference type="EMBL" id="MBC8536376.1"/>
    </source>
</evidence>
<comment type="caution">
    <text evidence="2">The sequence shown here is derived from an EMBL/GenBank/DDBJ whole genome shotgun (WGS) entry which is preliminary data.</text>
</comment>
<feature type="transmembrane region" description="Helical" evidence="1">
    <location>
        <begin position="84"/>
        <end position="105"/>
    </location>
</feature>
<keyword evidence="1" id="KW-0812">Transmembrane</keyword>
<sequence>MRKNTKYAARTVLFCLLAVALQLLRRVPGFDARVGLFVVSTIVIGVLINMTLYGAVSATGLLGGLIVSLVSLAFALWQGPVPDWRFALVLFGANAAQLLIFWLMLRQNRAAALLISATAKYVILYSLVSFGLFPKLLPASLRTASVRFVYGWPQLVFALAGGALAVLFGRLLKKAI</sequence>